<dbReference type="PROSITE" id="PS51257">
    <property type="entry name" value="PROKAR_LIPOPROTEIN"/>
    <property type="match status" value="1"/>
</dbReference>
<proteinExistence type="predicted"/>
<evidence type="ECO:0000256" key="1">
    <source>
        <dbReference type="SAM" id="SignalP"/>
    </source>
</evidence>
<dbReference type="Proteomes" id="UP000321363">
    <property type="component" value="Unassembled WGS sequence"/>
</dbReference>
<evidence type="ECO:0000313" key="3">
    <source>
        <dbReference type="Proteomes" id="UP000321363"/>
    </source>
</evidence>
<gene>
    <name evidence="2" type="ORF">FS935_00865</name>
</gene>
<keyword evidence="3" id="KW-1185">Reference proteome</keyword>
<reference evidence="2 3" key="1">
    <citation type="journal article" date="2005" name="Int. J. Syst. Evol. Microbiol.">
        <title>Bacillus litoralis sp. nov., isolated from a tidal flat of the Yellow Sea in Korea.</title>
        <authorList>
            <person name="Yoon J.H."/>
            <person name="Oh T.K."/>
        </authorList>
    </citation>
    <scope>NUCLEOTIDE SEQUENCE [LARGE SCALE GENOMIC DNA]</scope>
    <source>
        <strain evidence="2 3">SW-211</strain>
    </source>
</reference>
<organism evidence="2 3">
    <name type="scientific">Metabacillus litoralis</name>
    <dbReference type="NCBI Taxonomy" id="152268"/>
    <lineage>
        <taxon>Bacteria</taxon>
        <taxon>Bacillati</taxon>
        <taxon>Bacillota</taxon>
        <taxon>Bacilli</taxon>
        <taxon>Bacillales</taxon>
        <taxon>Bacillaceae</taxon>
        <taxon>Metabacillus</taxon>
    </lineage>
</organism>
<accession>A0A5C6W5V0</accession>
<feature type="chain" id="PRO_5039136996" description="DUF3221 domain-containing protein" evidence="1">
    <location>
        <begin position="21"/>
        <end position="108"/>
    </location>
</feature>
<protein>
    <recommendedName>
        <fullName evidence="4">DUF3221 domain-containing protein</fullName>
    </recommendedName>
</protein>
<feature type="signal peptide" evidence="1">
    <location>
        <begin position="1"/>
        <end position="20"/>
    </location>
</feature>
<name>A0A5C6W5V0_9BACI</name>
<sequence length="108" mass="11519">MKKITLILTVLSVLILSACGKNVEFGVKGHILEIEDSTSSIVVGTGNGDPTATYPAYTIFVTKNTSFSGDVQQFSDLKVAQRVQISIEGEKEIDKVEGDIVAADISVD</sequence>
<dbReference type="AlphaFoldDB" id="A0A5C6W5V0"/>
<evidence type="ECO:0000313" key="2">
    <source>
        <dbReference type="EMBL" id="TXC92784.1"/>
    </source>
</evidence>
<evidence type="ECO:0008006" key="4">
    <source>
        <dbReference type="Google" id="ProtNLM"/>
    </source>
</evidence>
<dbReference type="OrthoDB" id="2972954at2"/>
<dbReference type="RefSeq" id="WP_146945646.1">
    <property type="nucleotide sequence ID" value="NZ_VOQF01000001.1"/>
</dbReference>
<comment type="caution">
    <text evidence="2">The sequence shown here is derived from an EMBL/GenBank/DDBJ whole genome shotgun (WGS) entry which is preliminary data.</text>
</comment>
<keyword evidence="1" id="KW-0732">Signal</keyword>
<dbReference type="EMBL" id="VOQF01000001">
    <property type="protein sequence ID" value="TXC92784.1"/>
    <property type="molecule type" value="Genomic_DNA"/>
</dbReference>